<accession>A0A1V9YSP6</accession>
<gene>
    <name evidence="2" type="ORF">THRCLA_22800</name>
</gene>
<organism evidence="2 3">
    <name type="scientific">Thraustotheca clavata</name>
    <dbReference type="NCBI Taxonomy" id="74557"/>
    <lineage>
        <taxon>Eukaryota</taxon>
        <taxon>Sar</taxon>
        <taxon>Stramenopiles</taxon>
        <taxon>Oomycota</taxon>
        <taxon>Saprolegniomycetes</taxon>
        <taxon>Saprolegniales</taxon>
        <taxon>Achlyaceae</taxon>
        <taxon>Thraustotheca</taxon>
    </lineage>
</organism>
<name>A0A1V9YSP6_9STRA</name>
<reference evidence="2 3" key="1">
    <citation type="journal article" date="2014" name="Genome Biol. Evol.">
        <title>The secreted proteins of Achlya hypogyna and Thraustotheca clavata identify the ancestral oomycete secretome and reveal gene acquisitions by horizontal gene transfer.</title>
        <authorList>
            <person name="Misner I."/>
            <person name="Blouin N."/>
            <person name="Leonard G."/>
            <person name="Richards T.A."/>
            <person name="Lane C.E."/>
        </authorList>
    </citation>
    <scope>NUCLEOTIDE SEQUENCE [LARGE SCALE GENOMIC DNA]</scope>
    <source>
        <strain evidence="2 3">ATCC 34112</strain>
    </source>
</reference>
<feature type="non-terminal residue" evidence="2">
    <location>
        <position position="1"/>
    </location>
</feature>
<dbReference type="PANTHER" id="PTHR12333">
    <property type="entry name" value="COMM DOMAIN CONTAINING PROTEIN 10"/>
    <property type="match status" value="1"/>
</dbReference>
<dbReference type="STRING" id="74557.A0A1V9YSP6"/>
<proteinExistence type="predicted"/>
<dbReference type="InterPro" id="IPR017920">
    <property type="entry name" value="COMM"/>
</dbReference>
<dbReference type="Proteomes" id="UP000243217">
    <property type="component" value="Unassembled WGS sequence"/>
</dbReference>
<dbReference type="PROSITE" id="PS51269">
    <property type="entry name" value="COMM"/>
    <property type="match status" value="1"/>
</dbReference>
<evidence type="ECO:0000259" key="1">
    <source>
        <dbReference type="PROSITE" id="PS51269"/>
    </source>
</evidence>
<keyword evidence="3" id="KW-1185">Reference proteome</keyword>
<protein>
    <recommendedName>
        <fullName evidence="1">COMM domain-containing protein</fullName>
    </recommendedName>
</protein>
<dbReference type="InterPro" id="IPR037361">
    <property type="entry name" value="COMMD10"/>
</dbReference>
<dbReference type="AlphaFoldDB" id="A0A1V9YSP6"/>
<comment type="caution">
    <text evidence="2">The sequence shown here is derived from an EMBL/GenBank/DDBJ whole genome shotgun (WGS) entry which is preliminary data.</text>
</comment>
<feature type="domain" description="COMM" evidence="1">
    <location>
        <begin position="119"/>
        <end position="183"/>
    </location>
</feature>
<evidence type="ECO:0000313" key="2">
    <source>
        <dbReference type="EMBL" id="OQR88748.1"/>
    </source>
</evidence>
<dbReference type="Pfam" id="PF07258">
    <property type="entry name" value="COMM_domain"/>
    <property type="match status" value="1"/>
</dbReference>
<dbReference type="EMBL" id="JNBS01003030">
    <property type="protein sequence ID" value="OQR88748.1"/>
    <property type="molecule type" value="Genomic_DNA"/>
</dbReference>
<dbReference type="Pfam" id="PF21672">
    <property type="entry name" value="COMM_HN"/>
    <property type="match status" value="1"/>
</dbReference>
<evidence type="ECO:0000313" key="3">
    <source>
        <dbReference type="Proteomes" id="UP000243217"/>
    </source>
</evidence>
<dbReference type="PANTHER" id="PTHR12333:SF0">
    <property type="entry name" value="COMM DOMAIN-CONTAINING PROTEIN 10"/>
    <property type="match status" value="1"/>
</dbReference>
<sequence length="184" mass="21518">RLREAVEYLNAFPNERLPPFVQRIVQTRWKEDVFTREEEKKLSEIGGIDENQVKMMVELVRNMFMSAGKHRLSTEAFAQALEREEMSSLCCSALVQVWMQEKDKIEERLIEESVHEMPTLMESSWRLHVTMADNVAKGHATPVALFQMKEKDGKQWHFEMDHGELHSFLEKMDAIQAQLDQLAP</sequence>
<dbReference type="OrthoDB" id="77522at2759"/>